<dbReference type="EMBL" id="CAJHJT010000056">
    <property type="protein sequence ID" value="CAD7012826.1"/>
    <property type="molecule type" value="Genomic_DNA"/>
</dbReference>
<feature type="compositionally biased region" description="Polar residues" evidence="1">
    <location>
        <begin position="52"/>
        <end position="61"/>
    </location>
</feature>
<evidence type="ECO:0000313" key="3">
    <source>
        <dbReference type="Proteomes" id="UP000606786"/>
    </source>
</evidence>
<keyword evidence="3" id="KW-1185">Reference proteome</keyword>
<feature type="region of interest" description="Disordered" evidence="1">
    <location>
        <begin position="84"/>
        <end position="105"/>
    </location>
</feature>
<feature type="region of interest" description="Disordered" evidence="1">
    <location>
        <begin position="1"/>
        <end position="20"/>
    </location>
</feature>
<name>A0A811VBR4_CERCA</name>
<protein>
    <submittedName>
        <fullName evidence="2">(Mediterranean fruit fly) hypothetical protein</fullName>
    </submittedName>
</protein>
<reference evidence="2" key="1">
    <citation type="submission" date="2020-11" db="EMBL/GenBank/DDBJ databases">
        <authorList>
            <person name="Whitehead M."/>
        </authorList>
    </citation>
    <scope>NUCLEOTIDE SEQUENCE</scope>
    <source>
        <strain evidence="2">EGII</strain>
    </source>
</reference>
<comment type="caution">
    <text evidence="2">The sequence shown here is derived from an EMBL/GenBank/DDBJ whole genome shotgun (WGS) entry which is preliminary data.</text>
</comment>
<accession>A0A811VBR4</accession>
<gene>
    <name evidence="2" type="ORF">CCAP1982_LOCUS20926</name>
</gene>
<feature type="compositionally biased region" description="Low complexity" evidence="1">
    <location>
        <begin position="84"/>
        <end position="96"/>
    </location>
</feature>
<dbReference type="AlphaFoldDB" id="A0A811VBR4"/>
<dbReference type="Proteomes" id="UP000606786">
    <property type="component" value="Unassembled WGS sequence"/>
</dbReference>
<feature type="region of interest" description="Disordered" evidence="1">
    <location>
        <begin position="52"/>
        <end position="72"/>
    </location>
</feature>
<evidence type="ECO:0000313" key="2">
    <source>
        <dbReference type="EMBL" id="CAD7012826.1"/>
    </source>
</evidence>
<evidence type="ECO:0000256" key="1">
    <source>
        <dbReference type="SAM" id="MobiDB-lite"/>
    </source>
</evidence>
<organism evidence="2 3">
    <name type="scientific">Ceratitis capitata</name>
    <name type="common">Mediterranean fruit fly</name>
    <name type="synonym">Tephritis capitata</name>
    <dbReference type="NCBI Taxonomy" id="7213"/>
    <lineage>
        <taxon>Eukaryota</taxon>
        <taxon>Metazoa</taxon>
        <taxon>Ecdysozoa</taxon>
        <taxon>Arthropoda</taxon>
        <taxon>Hexapoda</taxon>
        <taxon>Insecta</taxon>
        <taxon>Pterygota</taxon>
        <taxon>Neoptera</taxon>
        <taxon>Endopterygota</taxon>
        <taxon>Diptera</taxon>
        <taxon>Brachycera</taxon>
        <taxon>Muscomorpha</taxon>
        <taxon>Tephritoidea</taxon>
        <taxon>Tephritidae</taxon>
        <taxon>Ceratitis</taxon>
        <taxon>Ceratitis</taxon>
    </lineage>
</organism>
<proteinExistence type="predicted"/>
<feature type="compositionally biased region" description="Polar residues" evidence="1">
    <location>
        <begin position="1"/>
        <end position="12"/>
    </location>
</feature>
<sequence length="105" mass="11444">MISDHTNITFSFNRERTPPPIVERRNRDRHVRVPSQINYSKLVVLIAGDGNVSSSSTANNKHQIESAASCDVDDKRRLSNGAAVSQAAISSQPAQAKRSANMLAI</sequence>